<dbReference type="SUPFAM" id="SSF52087">
    <property type="entry name" value="CRAL/TRIO domain"/>
    <property type="match status" value="1"/>
</dbReference>
<dbReference type="PANTHER" id="PTHR10174:SF130">
    <property type="entry name" value="ALPHA-TOCOPHEROL TRANSFER PROTEIN-LIKE"/>
    <property type="match status" value="1"/>
</dbReference>
<dbReference type="AlphaFoldDB" id="A0A9J6CCB5"/>
<dbReference type="InterPro" id="IPR036865">
    <property type="entry name" value="CRAL-TRIO_dom_sf"/>
</dbReference>
<dbReference type="PROSITE" id="PS50191">
    <property type="entry name" value="CRAL_TRIO"/>
    <property type="match status" value="1"/>
</dbReference>
<dbReference type="CDD" id="cd00170">
    <property type="entry name" value="SEC14"/>
    <property type="match status" value="1"/>
</dbReference>
<dbReference type="SUPFAM" id="SSF46938">
    <property type="entry name" value="CRAL/TRIO N-terminal domain"/>
    <property type="match status" value="1"/>
</dbReference>
<evidence type="ECO:0000313" key="2">
    <source>
        <dbReference type="EMBL" id="KAG5679565.1"/>
    </source>
</evidence>
<evidence type="ECO:0000313" key="3">
    <source>
        <dbReference type="Proteomes" id="UP001107558"/>
    </source>
</evidence>
<dbReference type="EMBL" id="JADBJN010000001">
    <property type="protein sequence ID" value="KAG5679565.1"/>
    <property type="molecule type" value="Genomic_DNA"/>
</dbReference>
<name>A0A9J6CCB5_POLVA</name>
<proteinExistence type="predicted"/>
<dbReference type="OrthoDB" id="1434354at2759"/>
<organism evidence="2 3">
    <name type="scientific">Polypedilum vanderplanki</name>
    <name type="common">Sleeping chironomid midge</name>
    <dbReference type="NCBI Taxonomy" id="319348"/>
    <lineage>
        <taxon>Eukaryota</taxon>
        <taxon>Metazoa</taxon>
        <taxon>Ecdysozoa</taxon>
        <taxon>Arthropoda</taxon>
        <taxon>Hexapoda</taxon>
        <taxon>Insecta</taxon>
        <taxon>Pterygota</taxon>
        <taxon>Neoptera</taxon>
        <taxon>Endopterygota</taxon>
        <taxon>Diptera</taxon>
        <taxon>Nematocera</taxon>
        <taxon>Chironomoidea</taxon>
        <taxon>Chironomidae</taxon>
        <taxon>Chironominae</taxon>
        <taxon>Polypedilum</taxon>
        <taxon>Polypedilum</taxon>
    </lineage>
</organism>
<dbReference type="InterPro" id="IPR001251">
    <property type="entry name" value="CRAL-TRIO_dom"/>
</dbReference>
<comment type="caution">
    <text evidence="2">The sequence shown here is derived from an EMBL/GenBank/DDBJ whole genome shotgun (WGS) entry which is preliminary data.</text>
</comment>
<dbReference type="Pfam" id="PF00650">
    <property type="entry name" value="CRAL_TRIO"/>
    <property type="match status" value="1"/>
</dbReference>
<feature type="domain" description="CRAL-TRIO" evidence="1">
    <location>
        <begin position="65"/>
        <end position="250"/>
    </location>
</feature>
<sequence>MSCDMKFDLKEALKRQNIAKSDIDQLREKLKKFKHVPHKMMSDKKLLCFLNACNGIDDAASVVSTYYEIRQTYPSIFTNRDPLSKEVQQCLNNQYYVHLKRTPSNHSVIYHSLSNSKASNYIFDEAVKVFFMTLDSLLCLEGPSNGLIIVFNMDFVGYRTLLRPSISGLRAFFTYLQDALPAKLEAIHVLNCVSFFDLVLSMIKPFMRADIIQKLHLHPSNTDYDKFYKEWNIPRESMPSNFSGYLENVEKLHQNHCKILEDLREYFLADEKEAQSYKTVQ</sequence>
<dbReference type="Gene3D" id="3.40.525.10">
    <property type="entry name" value="CRAL-TRIO lipid binding domain"/>
    <property type="match status" value="1"/>
</dbReference>
<dbReference type="InterPro" id="IPR036273">
    <property type="entry name" value="CRAL/TRIO_N_dom_sf"/>
</dbReference>
<gene>
    <name evidence="2" type="ORF">PVAND_009125</name>
</gene>
<dbReference type="GO" id="GO:0016020">
    <property type="term" value="C:membrane"/>
    <property type="evidence" value="ECO:0007669"/>
    <property type="project" value="TreeGrafter"/>
</dbReference>
<keyword evidence="3" id="KW-1185">Reference proteome</keyword>
<dbReference type="PANTHER" id="PTHR10174">
    <property type="entry name" value="ALPHA-TOCOPHEROL TRANSFER PROTEIN-RELATED"/>
    <property type="match status" value="1"/>
</dbReference>
<dbReference type="SMART" id="SM00516">
    <property type="entry name" value="SEC14"/>
    <property type="match status" value="1"/>
</dbReference>
<dbReference type="GO" id="GO:1902936">
    <property type="term" value="F:phosphatidylinositol bisphosphate binding"/>
    <property type="evidence" value="ECO:0007669"/>
    <property type="project" value="TreeGrafter"/>
</dbReference>
<dbReference type="Proteomes" id="UP001107558">
    <property type="component" value="Chromosome 1"/>
</dbReference>
<reference evidence="2" key="1">
    <citation type="submission" date="2021-03" db="EMBL/GenBank/DDBJ databases">
        <title>Chromosome level genome of the anhydrobiotic midge Polypedilum vanderplanki.</title>
        <authorList>
            <person name="Yoshida Y."/>
            <person name="Kikawada T."/>
            <person name="Gusev O."/>
        </authorList>
    </citation>
    <scope>NUCLEOTIDE SEQUENCE</scope>
    <source>
        <strain evidence="2">NIAS01</strain>
        <tissue evidence="2">Whole body or cell culture</tissue>
    </source>
</reference>
<accession>A0A9J6CCB5</accession>
<protein>
    <recommendedName>
        <fullName evidence="1">CRAL-TRIO domain-containing protein</fullName>
    </recommendedName>
</protein>
<evidence type="ECO:0000259" key="1">
    <source>
        <dbReference type="PROSITE" id="PS50191"/>
    </source>
</evidence>